<feature type="domain" description="YCII-related" evidence="2">
    <location>
        <begin position="32"/>
        <end position="96"/>
    </location>
</feature>
<name>A0ABS4I9T6_9BACL</name>
<evidence type="ECO:0000313" key="3">
    <source>
        <dbReference type="EMBL" id="MBP1967694.1"/>
    </source>
</evidence>
<comment type="similarity">
    <text evidence="1">Belongs to the YciI family.</text>
</comment>
<evidence type="ECO:0000313" key="4">
    <source>
        <dbReference type="Proteomes" id="UP001519344"/>
    </source>
</evidence>
<dbReference type="Gene3D" id="3.30.70.1060">
    <property type="entry name" value="Dimeric alpha+beta barrel"/>
    <property type="match status" value="1"/>
</dbReference>
<dbReference type="Proteomes" id="UP001519344">
    <property type="component" value="Unassembled WGS sequence"/>
</dbReference>
<dbReference type="SUPFAM" id="SSF54909">
    <property type="entry name" value="Dimeric alpha+beta barrel"/>
    <property type="match status" value="1"/>
</dbReference>
<evidence type="ECO:0000259" key="2">
    <source>
        <dbReference type="Pfam" id="PF03795"/>
    </source>
</evidence>
<organism evidence="3 4">
    <name type="scientific">Paenibacillus aceris</name>
    <dbReference type="NCBI Taxonomy" id="869555"/>
    <lineage>
        <taxon>Bacteria</taxon>
        <taxon>Bacillati</taxon>
        <taxon>Bacillota</taxon>
        <taxon>Bacilli</taxon>
        <taxon>Bacillales</taxon>
        <taxon>Paenibacillaceae</taxon>
        <taxon>Paenibacillus</taxon>
    </lineage>
</organism>
<sequence length="113" mass="12577">MSDNTASNNPGKIHFMLWSTPPRTTFPQDMTVEERNVMHQHIAYWTDKQNQGIALVFGPVRKPNDPHGLAIIEVEAADQVPQLIAKDPAVIAGVMTTEFYPIMATLPKLHSSL</sequence>
<gene>
    <name evidence="3" type="ORF">J2Z65_006966</name>
</gene>
<proteinExistence type="inferred from homology"/>
<dbReference type="EMBL" id="JAGGKV010000039">
    <property type="protein sequence ID" value="MBP1967694.1"/>
    <property type="molecule type" value="Genomic_DNA"/>
</dbReference>
<comment type="caution">
    <text evidence="3">The sequence shown here is derived from an EMBL/GenBank/DDBJ whole genome shotgun (WGS) entry which is preliminary data.</text>
</comment>
<keyword evidence="4" id="KW-1185">Reference proteome</keyword>
<evidence type="ECO:0000256" key="1">
    <source>
        <dbReference type="ARBA" id="ARBA00007689"/>
    </source>
</evidence>
<accession>A0ABS4I9T6</accession>
<dbReference type="InterPro" id="IPR005545">
    <property type="entry name" value="YCII"/>
</dbReference>
<reference evidence="3 4" key="1">
    <citation type="submission" date="2021-03" db="EMBL/GenBank/DDBJ databases">
        <title>Genomic Encyclopedia of Type Strains, Phase IV (KMG-IV): sequencing the most valuable type-strain genomes for metagenomic binning, comparative biology and taxonomic classification.</title>
        <authorList>
            <person name="Goeker M."/>
        </authorList>
    </citation>
    <scope>NUCLEOTIDE SEQUENCE [LARGE SCALE GENOMIC DNA]</scope>
    <source>
        <strain evidence="3 4">DSM 24950</strain>
    </source>
</reference>
<dbReference type="InterPro" id="IPR011008">
    <property type="entry name" value="Dimeric_a/b-barrel"/>
</dbReference>
<dbReference type="Pfam" id="PF03795">
    <property type="entry name" value="YCII"/>
    <property type="match status" value="1"/>
</dbReference>
<protein>
    <submittedName>
        <fullName evidence="3">Uncharacterized protein YciI</fullName>
    </submittedName>
</protein>
<dbReference type="RefSeq" id="WP_167064592.1">
    <property type="nucleotide sequence ID" value="NZ_JAAOZR010000035.1"/>
</dbReference>